<evidence type="ECO:0000313" key="2">
    <source>
        <dbReference type="Proteomes" id="UP000186098"/>
    </source>
</evidence>
<dbReference type="OrthoDB" id="7303283at2"/>
<dbReference type="AlphaFoldDB" id="A0A1N7L6T8"/>
<proteinExistence type="predicted"/>
<dbReference type="Gene3D" id="3.40.50.1820">
    <property type="entry name" value="alpha/beta hydrolase"/>
    <property type="match status" value="1"/>
</dbReference>
<gene>
    <name evidence="1" type="ORF">SAMN05421795_102616</name>
</gene>
<dbReference type="EMBL" id="FTOM01000002">
    <property type="protein sequence ID" value="SIS69410.1"/>
    <property type="molecule type" value="Genomic_DNA"/>
</dbReference>
<evidence type="ECO:0000313" key="1">
    <source>
        <dbReference type="EMBL" id="SIS69410.1"/>
    </source>
</evidence>
<dbReference type="SUPFAM" id="SSF53474">
    <property type="entry name" value="alpha/beta-Hydrolases"/>
    <property type="match status" value="1"/>
</dbReference>
<protein>
    <submittedName>
        <fullName evidence="1">Uncharacterized protein</fullName>
    </submittedName>
</protein>
<reference evidence="2" key="1">
    <citation type="submission" date="2017-01" db="EMBL/GenBank/DDBJ databases">
        <authorList>
            <person name="Varghese N."/>
            <person name="Submissions S."/>
        </authorList>
    </citation>
    <scope>NUCLEOTIDE SEQUENCE [LARGE SCALE GENOMIC DNA]</scope>
    <source>
        <strain evidence="2">DSM 18714</strain>
    </source>
</reference>
<dbReference type="STRING" id="407234.SAMN05421795_102616"/>
<dbReference type="Proteomes" id="UP000186098">
    <property type="component" value="Unassembled WGS sequence"/>
</dbReference>
<dbReference type="RefSeq" id="WP_143524420.1">
    <property type="nucleotide sequence ID" value="NZ_FTOM01000002.1"/>
</dbReference>
<dbReference type="InterPro" id="IPR029058">
    <property type="entry name" value="AB_hydrolase_fold"/>
</dbReference>
<name>A0A1N7L6T8_9RHOB</name>
<keyword evidence="2" id="KW-1185">Reference proteome</keyword>
<sequence>MPLVTINADEPLPPRLTALAAGLPEGAPLIFMLHGYGFSPRRHAHSPHAHILSLTPRKHRSARSWPRALGFGTGAPDEGLAIAFGWEARGRLHEAYARADEVGVALACAITRLARAARRPVGVIAHSLGARVALAALRALPADAAGAVGRVILLSAAEFRGPALAALDAPGARGTEVFNITTRENDLFDFAMERWLGAPRGSALGHGLGGHGPGPHGQGGGRRNWLDIQIDDPATLTALAGLGHLVQGAPARVSHYSPYLRPGLFGLYRMLLRRPGEMPLPWLAELLPAEQAPRWSRLRAPLDGVISALRHRPVAARTGRTAPPAP</sequence>
<organism evidence="1 2">
    <name type="scientific">Phaeovulum vinaykumarii</name>
    <dbReference type="NCBI Taxonomy" id="407234"/>
    <lineage>
        <taxon>Bacteria</taxon>
        <taxon>Pseudomonadati</taxon>
        <taxon>Pseudomonadota</taxon>
        <taxon>Alphaproteobacteria</taxon>
        <taxon>Rhodobacterales</taxon>
        <taxon>Paracoccaceae</taxon>
        <taxon>Phaeovulum</taxon>
    </lineage>
</organism>
<accession>A0A1N7L6T8</accession>